<dbReference type="InterPro" id="IPR014790">
    <property type="entry name" value="MutL_C"/>
</dbReference>
<dbReference type="RefSeq" id="WP_394823400.1">
    <property type="nucleotide sequence ID" value="NZ_CP089984.1"/>
</dbReference>
<keyword evidence="9" id="KW-0255">Endonuclease</keyword>
<name>A0ABZ2LVY4_9BACT</name>
<dbReference type="Gene3D" id="3.30.1370.100">
    <property type="entry name" value="MutL, C-terminal domain, regulatory subdomain"/>
    <property type="match status" value="1"/>
</dbReference>
<accession>A0ABZ2LVY4</accession>
<dbReference type="CDD" id="cd00782">
    <property type="entry name" value="MutL_Trans"/>
    <property type="match status" value="1"/>
</dbReference>
<feature type="region of interest" description="Disordered" evidence="6">
    <location>
        <begin position="335"/>
        <end position="369"/>
    </location>
</feature>
<evidence type="ECO:0000256" key="1">
    <source>
        <dbReference type="ARBA" id="ARBA00006082"/>
    </source>
</evidence>
<organism evidence="9 10">
    <name type="scientific">Pendulispora albinea</name>
    <dbReference type="NCBI Taxonomy" id="2741071"/>
    <lineage>
        <taxon>Bacteria</taxon>
        <taxon>Pseudomonadati</taxon>
        <taxon>Myxococcota</taxon>
        <taxon>Myxococcia</taxon>
        <taxon>Myxococcales</taxon>
        <taxon>Sorangiineae</taxon>
        <taxon>Pendulisporaceae</taxon>
        <taxon>Pendulispora</taxon>
    </lineage>
</organism>
<proteinExistence type="inferred from homology"/>
<dbReference type="EMBL" id="CP089984">
    <property type="protein sequence ID" value="WXB13784.1"/>
    <property type="molecule type" value="Genomic_DNA"/>
</dbReference>
<dbReference type="InterPro" id="IPR038973">
    <property type="entry name" value="MutL/Mlh/Pms-like"/>
</dbReference>
<dbReference type="Gene3D" id="3.30.1540.20">
    <property type="entry name" value="MutL, C-terminal domain, dimerisation subdomain"/>
    <property type="match status" value="1"/>
</dbReference>
<dbReference type="Pfam" id="PF13589">
    <property type="entry name" value="HATPase_c_3"/>
    <property type="match status" value="1"/>
</dbReference>
<dbReference type="Pfam" id="PF08676">
    <property type="entry name" value="MutL_C"/>
    <property type="match status" value="1"/>
</dbReference>
<dbReference type="InterPro" id="IPR002099">
    <property type="entry name" value="MutL/Mlh/PMS"/>
</dbReference>
<dbReference type="SUPFAM" id="SSF118116">
    <property type="entry name" value="DNA mismatch repair protein MutL"/>
    <property type="match status" value="1"/>
</dbReference>
<comment type="function">
    <text evidence="5">This protein is involved in the repair of mismatches in DNA. It is required for dam-dependent methyl-directed DNA mismatch repair. May act as a 'molecular matchmaker', a protein that promotes the formation of a stable complex between two or more DNA-binding proteins in an ATP-dependent manner without itself being part of a final effector complex.</text>
</comment>
<evidence type="ECO:0000259" key="7">
    <source>
        <dbReference type="SMART" id="SM00853"/>
    </source>
</evidence>
<keyword evidence="4 5" id="KW-0234">DNA repair</keyword>
<dbReference type="InterPro" id="IPR037198">
    <property type="entry name" value="MutL_C_sf"/>
</dbReference>
<feature type="compositionally biased region" description="Low complexity" evidence="6">
    <location>
        <begin position="426"/>
        <end position="447"/>
    </location>
</feature>
<dbReference type="NCBIfam" id="TIGR00585">
    <property type="entry name" value="mutl"/>
    <property type="match status" value="1"/>
</dbReference>
<dbReference type="PROSITE" id="PS00058">
    <property type="entry name" value="DNA_MISMATCH_REPAIR_1"/>
    <property type="match status" value="1"/>
</dbReference>
<dbReference type="CDD" id="cd16926">
    <property type="entry name" value="HATPase_MutL-MLH-PMS-like"/>
    <property type="match status" value="1"/>
</dbReference>
<dbReference type="Pfam" id="PF01119">
    <property type="entry name" value="DNA_mis_repair"/>
    <property type="match status" value="1"/>
</dbReference>
<evidence type="ECO:0000256" key="2">
    <source>
        <dbReference type="ARBA" id="ARBA00021975"/>
    </source>
</evidence>
<dbReference type="SMART" id="SM00853">
    <property type="entry name" value="MutL_C"/>
    <property type="match status" value="1"/>
</dbReference>
<dbReference type="Gene3D" id="3.30.230.10">
    <property type="match status" value="1"/>
</dbReference>
<dbReference type="InterPro" id="IPR014721">
    <property type="entry name" value="Ribsml_uS5_D2-typ_fold_subgr"/>
</dbReference>
<feature type="compositionally biased region" description="Pro residues" evidence="6">
    <location>
        <begin position="335"/>
        <end position="344"/>
    </location>
</feature>
<dbReference type="InterPro" id="IPR042121">
    <property type="entry name" value="MutL_C_regsub"/>
</dbReference>
<dbReference type="InterPro" id="IPR013507">
    <property type="entry name" value="DNA_mismatch_S5_2-like"/>
</dbReference>
<dbReference type="Gene3D" id="3.30.565.10">
    <property type="entry name" value="Histidine kinase-like ATPase, C-terminal domain"/>
    <property type="match status" value="1"/>
</dbReference>
<dbReference type="GO" id="GO:0004519">
    <property type="term" value="F:endonuclease activity"/>
    <property type="evidence" value="ECO:0007669"/>
    <property type="project" value="UniProtKB-KW"/>
</dbReference>
<feature type="domain" description="MutL C-terminal dimerisation" evidence="7">
    <location>
        <begin position="460"/>
        <end position="602"/>
    </location>
</feature>
<dbReference type="InterPro" id="IPR020568">
    <property type="entry name" value="Ribosomal_Su5_D2-typ_SF"/>
</dbReference>
<dbReference type="Proteomes" id="UP001370348">
    <property type="component" value="Chromosome"/>
</dbReference>
<dbReference type="InterPro" id="IPR014762">
    <property type="entry name" value="DNA_mismatch_repair_CS"/>
</dbReference>
<evidence type="ECO:0000259" key="8">
    <source>
        <dbReference type="SMART" id="SM01340"/>
    </source>
</evidence>
<dbReference type="SUPFAM" id="SSF55874">
    <property type="entry name" value="ATPase domain of HSP90 chaperone/DNA topoisomerase II/histidine kinase"/>
    <property type="match status" value="1"/>
</dbReference>
<feature type="region of interest" description="Disordered" evidence="6">
    <location>
        <begin position="426"/>
        <end position="449"/>
    </location>
</feature>
<keyword evidence="9" id="KW-0540">Nuclease</keyword>
<dbReference type="SUPFAM" id="SSF54211">
    <property type="entry name" value="Ribosomal protein S5 domain 2-like"/>
    <property type="match status" value="1"/>
</dbReference>
<dbReference type="PANTHER" id="PTHR10073">
    <property type="entry name" value="DNA MISMATCH REPAIR PROTEIN MLH, PMS, MUTL"/>
    <property type="match status" value="1"/>
</dbReference>
<dbReference type="PANTHER" id="PTHR10073:SF12">
    <property type="entry name" value="DNA MISMATCH REPAIR PROTEIN MLH1"/>
    <property type="match status" value="1"/>
</dbReference>
<evidence type="ECO:0000256" key="5">
    <source>
        <dbReference type="HAMAP-Rule" id="MF_00149"/>
    </source>
</evidence>
<evidence type="ECO:0000256" key="3">
    <source>
        <dbReference type="ARBA" id="ARBA00022763"/>
    </source>
</evidence>
<dbReference type="SMART" id="SM01340">
    <property type="entry name" value="DNA_mis_repair"/>
    <property type="match status" value="1"/>
</dbReference>
<evidence type="ECO:0000256" key="6">
    <source>
        <dbReference type="SAM" id="MobiDB-lite"/>
    </source>
</evidence>
<sequence length="644" mass="68531">MSRIRQLSADLANQIAAGEVVERPASVVKELVENALDAGATKVRVEIEQGGLQRIRVSDDGSGMDTEDATLCLLRHATSKIDRVEDLSHLRTFGFRGEALPSVASVSKLLLVTRTQDHPEGTEVRIDGGGTPRVQPAGCAVGTSIDVRDLFFNVPARKKFLKSTATESAHVGDVVTTAALARPDVSFTLTRDGRAAREFLRVASRTERVAQVMGIGDGRLARGEGERGPLHVEAYLAPPEKARAGATGLHLFVNGRPVRDRMLARAVGQAYGSVLEAGRFPVGVVYLELPPELVDVNVHPQKAEVRFADARALCDALTRELYGMTSQAFAIPAMGPPTRPWLPPPRRDGAMPLRENVPPEHGRYEATSSLPFGGGGAAGFGASLDFSELPHPSPPLAREGTERLGAAAGEGLERLLAGVPASYEGGASPAGSFDAPPSGSAPASAPARDPLFGNRPPLRFLAQVRKTFLLCEGIDGIYVVDQHAAAERVTFDRLRKAFVARAVAMQRLLVPEVVELSPVEVAALEERPEDVTAVGLEVRAVGTSAVAVHAVPKLLLRANPERLVRDLVAELTRQANRPFGGAADLVLATMACHASVRAGDSLSHEEATALLASLEGIDFSGHCPHGRPVVMHLSFAELERRVGR</sequence>
<keyword evidence="9" id="KW-0378">Hydrolase</keyword>
<dbReference type="InterPro" id="IPR042120">
    <property type="entry name" value="MutL_C_dimsub"/>
</dbReference>
<dbReference type="InterPro" id="IPR020667">
    <property type="entry name" value="DNA_mismatch_repair_MutL"/>
</dbReference>
<keyword evidence="10" id="KW-1185">Reference proteome</keyword>
<keyword evidence="3 5" id="KW-0227">DNA damage</keyword>
<feature type="domain" description="DNA mismatch repair protein S5" evidence="8">
    <location>
        <begin position="209"/>
        <end position="322"/>
    </location>
</feature>
<reference evidence="9 10" key="1">
    <citation type="submission" date="2021-12" db="EMBL/GenBank/DDBJ databases">
        <title>Discovery of the Pendulisporaceae a myxobacterial family with distinct sporulation behavior and unique specialized metabolism.</title>
        <authorList>
            <person name="Garcia R."/>
            <person name="Popoff A."/>
            <person name="Bader C.D."/>
            <person name="Loehr J."/>
            <person name="Walesch S."/>
            <person name="Walt C."/>
            <person name="Boldt J."/>
            <person name="Bunk B."/>
            <person name="Haeckl F.J.F.P.J."/>
            <person name="Gunesch A.P."/>
            <person name="Birkelbach J."/>
            <person name="Nuebel U."/>
            <person name="Pietschmann T."/>
            <person name="Bach T."/>
            <person name="Mueller R."/>
        </authorList>
    </citation>
    <scope>NUCLEOTIDE SEQUENCE [LARGE SCALE GENOMIC DNA]</scope>
    <source>
        <strain evidence="9 10">MSr11954</strain>
    </source>
</reference>
<evidence type="ECO:0000313" key="9">
    <source>
        <dbReference type="EMBL" id="WXB13784.1"/>
    </source>
</evidence>
<comment type="similarity">
    <text evidence="1 5">Belongs to the DNA mismatch repair MutL/HexB family.</text>
</comment>
<evidence type="ECO:0000313" key="10">
    <source>
        <dbReference type="Proteomes" id="UP001370348"/>
    </source>
</evidence>
<dbReference type="InterPro" id="IPR036890">
    <property type="entry name" value="HATPase_C_sf"/>
</dbReference>
<protein>
    <recommendedName>
        <fullName evidence="2 5">DNA mismatch repair protein MutL</fullName>
    </recommendedName>
</protein>
<dbReference type="HAMAP" id="MF_00149">
    <property type="entry name" value="DNA_mis_repair"/>
    <property type="match status" value="1"/>
</dbReference>
<gene>
    <name evidence="5 9" type="primary">mutL</name>
    <name evidence="9" type="ORF">LZC94_38870</name>
</gene>
<evidence type="ECO:0000256" key="4">
    <source>
        <dbReference type="ARBA" id="ARBA00023204"/>
    </source>
</evidence>